<evidence type="ECO:0000313" key="2">
    <source>
        <dbReference type="EMBL" id="PVH26596.1"/>
    </source>
</evidence>
<feature type="signal peptide" evidence="1">
    <location>
        <begin position="1"/>
        <end position="22"/>
    </location>
</feature>
<proteinExistence type="predicted"/>
<sequence>MLQVKQFIIFKFLLCFSLLSGACYGPDEDPEEPTIFDDIHYNITIAPDLSNRIDTALYPRALSDVAIVNGFLDAFYPEIVTYDLSQKKEGQRKTGQKDVLRIDFINQKMGGDYKPEDMELNLDRFGKNQAERIQYLTNQSVENLDRDTKKFKQEYAKLNDAVLQKNVKADVWSYFKNGIKSNLLDNKIDSVLNKKQHSLNRSFACNVLVLFTDGYIEAGLYGEKNCEGNKCYFLDSKRVADFRIAFKKSGSSDIKAFFQQEGYGIIPVENPLLQNLNVLVMEMYDRSIDASGKATQHPSDWEILQLFWEDWLTKSGVKSHRLLSTASSQREAMRHVQDFLRSRPIE</sequence>
<evidence type="ECO:0000256" key="1">
    <source>
        <dbReference type="SAM" id="SignalP"/>
    </source>
</evidence>
<name>A0A2T8HMD4_9SPHI</name>
<gene>
    <name evidence="2" type="ORF">DC487_03005</name>
</gene>
<dbReference type="RefSeq" id="WP_116774454.1">
    <property type="nucleotide sequence ID" value="NZ_QDKG01000001.1"/>
</dbReference>
<keyword evidence="3" id="KW-1185">Reference proteome</keyword>
<organism evidence="2 3">
    <name type="scientific">Sphingobacterium corticibacter</name>
    <dbReference type="NCBI Taxonomy" id="2171749"/>
    <lineage>
        <taxon>Bacteria</taxon>
        <taxon>Pseudomonadati</taxon>
        <taxon>Bacteroidota</taxon>
        <taxon>Sphingobacteriia</taxon>
        <taxon>Sphingobacteriales</taxon>
        <taxon>Sphingobacteriaceae</taxon>
        <taxon>Sphingobacterium</taxon>
    </lineage>
</organism>
<evidence type="ECO:0000313" key="3">
    <source>
        <dbReference type="Proteomes" id="UP000245627"/>
    </source>
</evidence>
<dbReference type="AlphaFoldDB" id="A0A2T8HMD4"/>
<reference evidence="2 3" key="1">
    <citation type="submission" date="2018-04" db="EMBL/GenBank/DDBJ databases">
        <title>Sphingobacterium cortibacter sp. nov.</title>
        <authorList>
            <person name="Li Y."/>
        </authorList>
    </citation>
    <scope>NUCLEOTIDE SEQUENCE [LARGE SCALE GENOMIC DNA]</scope>
    <source>
        <strain evidence="2 3">2c-3</strain>
    </source>
</reference>
<comment type="caution">
    <text evidence="2">The sequence shown here is derived from an EMBL/GenBank/DDBJ whole genome shotgun (WGS) entry which is preliminary data.</text>
</comment>
<accession>A0A2T8HMD4</accession>
<protein>
    <submittedName>
        <fullName evidence="2">Uncharacterized protein</fullName>
    </submittedName>
</protein>
<dbReference type="PROSITE" id="PS51257">
    <property type="entry name" value="PROKAR_LIPOPROTEIN"/>
    <property type="match status" value="1"/>
</dbReference>
<dbReference type="EMBL" id="QDKG01000001">
    <property type="protein sequence ID" value="PVH26596.1"/>
    <property type="molecule type" value="Genomic_DNA"/>
</dbReference>
<dbReference type="OrthoDB" id="945646at2"/>
<dbReference type="Proteomes" id="UP000245627">
    <property type="component" value="Unassembled WGS sequence"/>
</dbReference>
<feature type="chain" id="PRO_5015763441" evidence="1">
    <location>
        <begin position="23"/>
        <end position="346"/>
    </location>
</feature>
<keyword evidence="1" id="KW-0732">Signal</keyword>